<dbReference type="EMBL" id="MK071979">
    <property type="protein sequence ID" value="AYV75274.1"/>
    <property type="molecule type" value="Genomic_DNA"/>
</dbReference>
<organism evidence="1">
    <name type="scientific">Terrestrivirus sp</name>
    <dbReference type="NCBI Taxonomy" id="2487775"/>
    <lineage>
        <taxon>Viruses</taxon>
        <taxon>Varidnaviria</taxon>
        <taxon>Bamfordvirae</taxon>
        <taxon>Nucleocytoviricota</taxon>
        <taxon>Megaviricetes</taxon>
        <taxon>Imitervirales</taxon>
        <taxon>Mimiviridae</taxon>
        <taxon>Klosneuvirinae</taxon>
    </lineage>
</organism>
<sequence>MNSDKIITIFGSCRQHSIKNHFTVMNIQECLGYPHYSKETIQEIKLLKNLLNYNDLPHCFRTDLLNRKSLSITPEQLSGLRDEFINTDVFIIEIASRISYEYEGKYTPYAVIDPQYNIPFRNDIKICYQSDQEIENDIIEIIKLLAPKPVIIISHICSYSHGKRYELAKLLENICLRHHIVFYNPSVLTESHKYSDLYVPESVLAHYTDYGHNIVSLEYKKLIDNVLNSTSNFM</sequence>
<evidence type="ECO:0000313" key="1">
    <source>
        <dbReference type="EMBL" id="AYV75274.1"/>
    </source>
</evidence>
<proteinExistence type="predicted"/>
<gene>
    <name evidence="1" type="ORF">Terrestrivirus1_148</name>
</gene>
<protein>
    <submittedName>
        <fullName evidence="1">Uncharacterized protein</fullName>
    </submittedName>
</protein>
<reference evidence="1" key="1">
    <citation type="submission" date="2018-10" db="EMBL/GenBank/DDBJ databases">
        <title>Hidden diversity of soil giant viruses.</title>
        <authorList>
            <person name="Schulz F."/>
            <person name="Alteio L."/>
            <person name="Goudeau D."/>
            <person name="Ryan E.M."/>
            <person name="Malmstrom R.R."/>
            <person name="Blanchard J."/>
            <person name="Woyke T."/>
        </authorList>
    </citation>
    <scope>NUCLEOTIDE SEQUENCE</scope>
    <source>
        <strain evidence="1">TEV1</strain>
    </source>
</reference>
<name>A0A3G4ZLI7_9VIRU</name>
<accession>A0A3G4ZLI7</accession>